<dbReference type="HOGENOM" id="CLU_3008139_0_0_9"/>
<organism evidence="1 2">
    <name type="scientific">Hungatella hathewayi DSM 13479</name>
    <dbReference type="NCBI Taxonomy" id="566550"/>
    <lineage>
        <taxon>Bacteria</taxon>
        <taxon>Bacillati</taxon>
        <taxon>Bacillota</taxon>
        <taxon>Clostridia</taxon>
        <taxon>Lachnospirales</taxon>
        <taxon>Lachnospiraceae</taxon>
        <taxon>Hungatella</taxon>
    </lineage>
</organism>
<evidence type="ECO:0000313" key="2">
    <source>
        <dbReference type="Proteomes" id="UP000004968"/>
    </source>
</evidence>
<dbReference type="AlphaFoldDB" id="D3AC22"/>
<proteinExistence type="predicted"/>
<dbReference type="EMBL" id="ACIO01000078">
    <property type="protein sequence ID" value="EFD00607.1"/>
    <property type="molecule type" value="Genomic_DNA"/>
</dbReference>
<gene>
    <name evidence="1" type="ORF">CLOSTHATH_01150</name>
</gene>
<evidence type="ECO:0000313" key="1">
    <source>
        <dbReference type="EMBL" id="EFD00607.1"/>
    </source>
</evidence>
<dbReference type="Proteomes" id="UP000004968">
    <property type="component" value="Unassembled WGS sequence"/>
</dbReference>
<comment type="caution">
    <text evidence="1">The sequence shown here is derived from an EMBL/GenBank/DDBJ whole genome shotgun (WGS) entry which is preliminary data.</text>
</comment>
<protein>
    <submittedName>
        <fullName evidence="1">Uncharacterized protein</fullName>
    </submittedName>
</protein>
<reference evidence="1 2" key="1">
    <citation type="submission" date="2010-01" db="EMBL/GenBank/DDBJ databases">
        <authorList>
            <person name="Weinstock G."/>
            <person name="Sodergren E."/>
            <person name="Clifton S."/>
            <person name="Fulton L."/>
            <person name="Fulton B."/>
            <person name="Courtney L."/>
            <person name="Fronick C."/>
            <person name="Harrison M."/>
            <person name="Strong C."/>
            <person name="Farmer C."/>
            <person name="Delahaunty K."/>
            <person name="Markovic C."/>
            <person name="Hall O."/>
            <person name="Minx P."/>
            <person name="Tomlinson C."/>
            <person name="Mitreva M."/>
            <person name="Nelson J."/>
            <person name="Hou S."/>
            <person name="Wollam A."/>
            <person name="Pepin K.H."/>
            <person name="Johnson M."/>
            <person name="Bhonagiri V."/>
            <person name="Nash W.E."/>
            <person name="Warren W."/>
            <person name="Chinwalla A."/>
            <person name="Mardis E.R."/>
            <person name="Wilson R.K."/>
        </authorList>
    </citation>
    <scope>NUCLEOTIDE SEQUENCE [LARGE SCALE GENOMIC DNA]</scope>
    <source>
        <strain evidence="1 2">DSM 13479</strain>
    </source>
</reference>
<accession>D3AC22</accession>
<name>D3AC22_9FIRM</name>
<sequence length="56" mass="6319">MTFDSAPDPALGTDETDVYPAKYTVPAPEKYHTSEILSATIKQLYYVNKKEQILIL</sequence>